<feature type="region of interest" description="Disordered" evidence="1">
    <location>
        <begin position="17"/>
        <end position="51"/>
    </location>
</feature>
<dbReference type="InterPro" id="IPR004291">
    <property type="entry name" value="Transposase_IS66_central"/>
</dbReference>
<evidence type="ECO:0000259" key="3">
    <source>
        <dbReference type="Pfam" id="PF13005"/>
    </source>
</evidence>
<feature type="domain" description="Transposase IS66 central" evidence="2">
    <location>
        <begin position="126"/>
        <end position="407"/>
    </location>
</feature>
<evidence type="ECO:0000313" key="5">
    <source>
        <dbReference type="EMBL" id="MFC0179475.1"/>
    </source>
</evidence>
<accession>A0ABV6C953</accession>
<dbReference type="InterPro" id="IPR052344">
    <property type="entry name" value="Transposase-related"/>
</dbReference>
<gene>
    <name evidence="5" type="ORF">ACFFIT_05115</name>
</gene>
<dbReference type="PANTHER" id="PTHR33678:SF1">
    <property type="entry name" value="BLL1576 PROTEIN"/>
    <property type="match status" value="1"/>
</dbReference>
<comment type="caution">
    <text evidence="5">The sequence shown here is derived from an EMBL/GenBank/DDBJ whole genome shotgun (WGS) entry which is preliminary data.</text>
</comment>
<dbReference type="NCBIfam" id="NF033517">
    <property type="entry name" value="transpos_IS66"/>
    <property type="match status" value="1"/>
</dbReference>
<evidence type="ECO:0000256" key="1">
    <source>
        <dbReference type="SAM" id="MobiDB-lite"/>
    </source>
</evidence>
<reference evidence="5 6" key="1">
    <citation type="submission" date="2024-09" db="EMBL/GenBank/DDBJ databases">
        <authorList>
            <person name="Sun Q."/>
            <person name="Mori K."/>
        </authorList>
    </citation>
    <scope>NUCLEOTIDE SEQUENCE [LARGE SCALE GENOMIC DNA]</scope>
    <source>
        <strain evidence="5 6">CCM 8545</strain>
    </source>
</reference>
<dbReference type="Pfam" id="PF13005">
    <property type="entry name" value="zf-IS66"/>
    <property type="match status" value="1"/>
</dbReference>
<feature type="non-terminal residue" evidence="5">
    <location>
        <position position="1"/>
    </location>
</feature>
<sequence>NLFTEEEFSELASFIESTHSCDSTEAPSDASEGATEKAESSTPPKKSRGRKVINLDLPREERIIDLEDKTCKTCSSEMTAIGEAISEKVDFIPAKIIVIRTKRIKYTCTCCQTLVAAPMPAEIIDKGIPTDNLLAEIVAKKFIYHLPLYRQQQLFKTMGVDFSLSTLSDWVAAVGNALAPLAERLKTLLLEQEVIHADETRLNILDNRRGSSIIHGYIWAYASSIHSNVPIIYYDCTDSREGKHAQNILKTFKGKLVVDDYSGYKALFDKYESIIEAGCFTHVRRKFAEIVKVAPHPLAQYFINESAKLYQIENKLKHVTPEQRKYVRKKFAKPILKKLRKWLIKTLSKTLPNTLFARALNHAINRWKSLEIYLNDGNVPIDNNHIERNIRPIALGRKNWLFAGSFAASQLMTNIMSLLATARANGIDPEQWLRETLVVLPTWKYNELDKLLPIKSIQKTEC</sequence>
<feature type="compositionally biased region" description="Polar residues" evidence="1">
    <location>
        <begin position="17"/>
        <end position="26"/>
    </location>
</feature>
<proteinExistence type="predicted"/>
<name>A0ABV6C953_9GAMM</name>
<evidence type="ECO:0000313" key="6">
    <source>
        <dbReference type="Proteomes" id="UP001589758"/>
    </source>
</evidence>
<dbReference type="Proteomes" id="UP001589758">
    <property type="component" value="Unassembled WGS sequence"/>
</dbReference>
<protein>
    <submittedName>
        <fullName evidence="5">IS66 family transposase</fullName>
    </submittedName>
</protein>
<evidence type="ECO:0000259" key="2">
    <source>
        <dbReference type="Pfam" id="PF03050"/>
    </source>
</evidence>
<keyword evidence="6" id="KW-1185">Reference proteome</keyword>
<dbReference type="PANTHER" id="PTHR33678">
    <property type="entry name" value="BLL1576 PROTEIN"/>
    <property type="match status" value="1"/>
</dbReference>
<feature type="domain" description="Transposase IS66 zinc-finger binding" evidence="3">
    <location>
        <begin position="68"/>
        <end position="111"/>
    </location>
</feature>
<organism evidence="5 6">
    <name type="scientific">Thorsellia kenyensis</name>
    <dbReference type="NCBI Taxonomy" id="1549888"/>
    <lineage>
        <taxon>Bacteria</taxon>
        <taxon>Pseudomonadati</taxon>
        <taxon>Pseudomonadota</taxon>
        <taxon>Gammaproteobacteria</taxon>
        <taxon>Enterobacterales</taxon>
        <taxon>Thorselliaceae</taxon>
        <taxon>Thorsellia</taxon>
    </lineage>
</organism>
<dbReference type="EMBL" id="JBHLXE010000049">
    <property type="protein sequence ID" value="MFC0179475.1"/>
    <property type="molecule type" value="Genomic_DNA"/>
</dbReference>
<dbReference type="InterPro" id="IPR024474">
    <property type="entry name" value="Znf_dom_IS66"/>
</dbReference>
<dbReference type="Pfam" id="PF03050">
    <property type="entry name" value="DDE_Tnp_IS66"/>
    <property type="match status" value="1"/>
</dbReference>
<dbReference type="InterPro" id="IPR039552">
    <property type="entry name" value="IS66_C"/>
</dbReference>
<feature type="domain" description="Transposase IS66 C-terminal" evidence="4">
    <location>
        <begin position="417"/>
        <end position="453"/>
    </location>
</feature>
<dbReference type="Pfam" id="PF13817">
    <property type="entry name" value="DDE_Tnp_IS66_C"/>
    <property type="match status" value="1"/>
</dbReference>
<dbReference type="RefSeq" id="WP_385876579.1">
    <property type="nucleotide sequence ID" value="NZ_JBHLXE010000049.1"/>
</dbReference>
<evidence type="ECO:0000259" key="4">
    <source>
        <dbReference type="Pfam" id="PF13817"/>
    </source>
</evidence>